<evidence type="ECO:0000256" key="1">
    <source>
        <dbReference type="SAM" id="MobiDB-lite"/>
    </source>
</evidence>
<dbReference type="EMBL" id="JAUHQA010000001">
    <property type="protein sequence ID" value="MDN4479334.1"/>
    <property type="molecule type" value="Genomic_DNA"/>
</dbReference>
<keyword evidence="2" id="KW-0812">Transmembrane</keyword>
<protein>
    <submittedName>
        <fullName evidence="3">HGxxPAAW family protein</fullName>
    </submittedName>
</protein>
<organism evidence="3 4">
    <name type="scientific">Demequina muriae</name>
    <dbReference type="NCBI Taxonomy" id="3051664"/>
    <lineage>
        <taxon>Bacteria</taxon>
        <taxon>Bacillati</taxon>
        <taxon>Actinomycetota</taxon>
        <taxon>Actinomycetes</taxon>
        <taxon>Micrococcales</taxon>
        <taxon>Demequinaceae</taxon>
        <taxon>Demequina</taxon>
    </lineage>
</organism>
<proteinExistence type="predicted"/>
<dbReference type="Proteomes" id="UP001172708">
    <property type="component" value="Unassembled WGS sequence"/>
</dbReference>
<comment type="caution">
    <text evidence="3">The sequence shown here is derived from an EMBL/GenBank/DDBJ whole genome shotgun (WGS) entry which is preliminary data.</text>
</comment>
<keyword evidence="2" id="KW-0472">Membrane</keyword>
<keyword evidence="4" id="KW-1185">Reference proteome</keyword>
<dbReference type="RefSeq" id="WP_301140461.1">
    <property type="nucleotide sequence ID" value="NZ_JAUHQA010000001.1"/>
</dbReference>
<dbReference type="NCBIfam" id="NF041681">
    <property type="entry name" value="HGxxPAAW"/>
    <property type="match status" value="1"/>
</dbReference>
<accession>A0ABT8GDB5</accession>
<evidence type="ECO:0000313" key="3">
    <source>
        <dbReference type="EMBL" id="MDN4479334.1"/>
    </source>
</evidence>
<gene>
    <name evidence="3" type="ORF">QQX02_00150</name>
</gene>
<reference evidence="3" key="1">
    <citation type="submission" date="2023-06" db="EMBL/GenBank/DDBJ databases">
        <title>Egi l300058.</title>
        <authorList>
            <person name="Gao L."/>
            <person name="Fang B.-Z."/>
            <person name="Li W.-J."/>
        </authorList>
    </citation>
    <scope>NUCLEOTIDE SEQUENCE</scope>
    <source>
        <strain evidence="3">EGI L300058</strain>
    </source>
</reference>
<feature type="transmembrane region" description="Helical" evidence="2">
    <location>
        <begin position="26"/>
        <end position="45"/>
    </location>
</feature>
<sequence length="78" mass="7862">MSSIEIAPEDLPDEAHSNHGKTTAGWVTNVGLVVAALVASIGIAFPVWPVVWVGVGLAVVALAAGASLRALGHGQPLK</sequence>
<evidence type="ECO:0000256" key="2">
    <source>
        <dbReference type="SAM" id="Phobius"/>
    </source>
</evidence>
<keyword evidence="2" id="KW-1133">Transmembrane helix</keyword>
<name>A0ABT8GDB5_9MICO</name>
<feature type="transmembrane region" description="Helical" evidence="2">
    <location>
        <begin position="51"/>
        <end position="71"/>
    </location>
</feature>
<feature type="region of interest" description="Disordered" evidence="1">
    <location>
        <begin position="1"/>
        <end position="20"/>
    </location>
</feature>
<evidence type="ECO:0000313" key="4">
    <source>
        <dbReference type="Proteomes" id="UP001172708"/>
    </source>
</evidence>